<dbReference type="InterPro" id="IPR012931">
    <property type="entry name" value="TraG_N_Proteobacteria"/>
</dbReference>
<organism evidence="3 4">
    <name type="scientific">Escherichia coli</name>
    <dbReference type="NCBI Taxonomy" id="562"/>
    <lineage>
        <taxon>Bacteria</taxon>
        <taxon>Pseudomonadati</taxon>
        <taxon>Pseudomonadota</taxon>
        <taxon>Gammaproteobacteria</taxon>
        <taxon>Enterobacterales</taxon>
        <taxon>Enterobacteriaceae</taxon>
        <taxon>Escherichia</taxon>
    </lineage>
</organism>
<comment type="caution">
    <text evidence="3">The sequence shown here is derived from an EMBL/GenBank/DDBJ whole genome shotgun (WGS) entry which is preliminary data.</text>
</comment>
<keyword evidence="1" id="KW-0472">Membrane</keyword>
<feature type="transmembrane region" description="Helical" evidence="1">
    <location>
        <begin position="386"/>
        <end position="404"/>
    </location>
</feature>
<dbReference type="EMBL" id="WOET01000008">
    <property type="protein sequence ID" value="MUM73004.1"/>
    <property type="molecule type" value="Genomic_DNA"/>
</dbReference>
<feature type="transmembrane region" description="Helical" evidence="1">
    <location>
        <begin position="330"/>
        <end position="348"/>
    </location>
</feature>
<feature type="transmembrane region" description="Helical" evidence="1">
    <location>
        <begin position="439"/>
        <end position="465"/>
    </location>
</feature>
<dbReference type="Pfam" id="PF07916">
    <property type="entry name" value="TraG_N"/>
    <property type="match status" value="1"/>
</dbReference>
<keyword evidence="1" id="KW-1133">Transmembrane helix</keyword>
<feature type="transmembrane region" description="Helical" evidence="1">
    <location>
        <begin position="129"/>
        <end position="149"/>
    </location>
</feature>
<gene>
    <name evidence="3" type="ORF">GNZ05_12650</name>
</gene>
<feature type="transmembrane region" description="Helical" evidence="1">
    <location>
        <begin position="22"/>
        <end position="45"/>
    </location>
</feature>
<feature type="transmembrane region" description="Helical" evidence="1">
    <location>
        <begin position="360"/>
        <end position="379"/>
    </location>
</feature>
<evidence type="ECO:0000256" key="1">
    <source>
        <dbReference type="SAM" id="Phobius"/>
    </source>
</evidence>
<evidence type="ECO:0000259" key="2">
    <source>
        <dbReference type="Pfam" id="PF07916"/>
    </source>
</evidence>
<feature type="transmembrane region" description="Helical" evidence="1">
    <location>
        <begin position="57"/>
        <end position="84"/>
    </location>
</feature>
<evidence type="ECO:0000313" key="3">
    <source>
        <dbReference type="EMBL" id="MUM73004.1"/>
    </source>
</evidence>
<dbReference type="RefSeq" id="WP_050438421.1">
    <property type="nucleotide sequence ID" value="NZ_CAXSRI010000001.1"/>
</dbReference>
<dbReference type="AlphaFoldDB" id="A0AAJ2Y6Q3"/>
<keyword evidence="1" id="KW-0812">Transmembrane</keyword>
<proteinExistence type="predicted"/>
<feature type="domain" description="TraG N-terminal Proteobacteria" evidence="2">
    <location>
        <begin position="8"/>
        <end position="478"/>
    </location>
</feature>
<protein>
    <submittedName>
        <fullName evidence="3">Conjugal transfer protein TraG</fullName>
    </submittedName>
</protein>
<sequence>MTASSYFEYVLTLLGWLVNNGVWQTLTATGLFALPLVAKLIALWLKARGQGADEGNVARLLVVWVEHSLYSALLVIFFAGVPFLNVDINTLTYDSQRTKQCGWSVVQPGDSGYAPLINELSGQSASVPVWWYFTHALGKGITSAAVAVLPCKPDLRQLRFEVQHTRIADPALAQELQDFVNDCYGPSRVRLKRLGSDISEEQSREVDWVGSSFYLSTPGYYDHNHSRSPLAAWPYDPSRDDGLSDTGGGGYAACKEWWSDGDAGLKNRLLKQVDTTLWQQLQKLGQSKEEYEEAVLRSLVSPRNMQVSQGGLVYNGFGGSAGDNLSQTQLLSRVGGIIGAGLSSYALFPAFDNVRQALPMVQAFLEMALVICIPVILLFSAWDLKTVITLSFVQFALFFLTFWWELARWLDNWLMQMMYDSDTHSYFNLWGLQNTSDDLIVNIIMGVMFLVLPAFWLGALTWAGVRIGAAIAGVMGSAVGDIRSAGEQVGKMIVRKHAFPEDFVLTV</sequence>
<evidence type="ECO:0000313" key="4">
    <source>
        <dbReference type="Proteomes" id="UP000490727"/>
    </source>
</evidence>
<accession>A0AAJ2Y6Q3</accession>
<reference evidence="3 4" key="1">
    <citation type="submission" date="2019-11" db="EMBL/GenBank/DDBJ databases">
        <title>Whole genome sequence analysis of environmental Escherichia coli from the feces of straw-necked ibis (Threskiornis spinicollis) nesting on inland wetlands.</title>
        <authorList>
            <person name="Wyrsch E.R."/>
            <person name="Roy Chowdhury P."/>
            <person name="Wallis L."/>
            <person name="Cummins M.L."/>
            <person name="Zingali T."/>
            <person name="Brandis K.J."/>
            <person name="Djordjevic S.P."/>
        </authorList>
    </citation>
    <scope>NUCLEOTIDE SEQUENCE [LARGE SCALE GENOMIC DNA]</scope>
    <source>
        <strain evidence="3 4">IBS12</strain>
    </source>
</reference>
<dbReference type="Proteomes" id="UP000490727">
    <property type="component" value="Unassembled WGS sequence"/>
</dbReference>
<name>A0AAJ2Y6Q3_ECOLX</name>